<name>A0AA86UE44_9EUKA</name>
<dbReference type="AlphaFoldDB" id="A0AA86UE44"/>
<sequence length="211" mass="25353">MYYFIENDIKTQLFDIQHNKIYNVTIKLKIRIYSRTHQVTFKSFQTHCIDVTIRTAIELSEPQLNIVLIDVTIRRFDGEMQQYGSQKDLNVTQWVRLYTIKLICFYRHAIPQIQHIIPKICVMIPCGNPNQYCKFKCKLNQMKMIIIVTYYSETGLQERFCVIVWIEVRCREYKMKNRLFYTDVTELSRIQRSFSDNRNPDIPVQQESNSK</sequence>
<accession>A0AA86UE44</accession>
<dbReference type="Proteomes" id="UP001642409">
    <property type="component" value="Unassembled WGS sequence"/>
</dbReference>
<organism evidence="1">
    <name type="scientific">Hexamita inflata</name>
    <dbReference type="NCBI Taxonomy" id="28002"/>
    <lineage>
        <taxon>Eukaryota</taxon>
        <taxon>Metamonada</taxon>
        <taxon>Diplomonadida</taxon>
        <taxon>Hexamitidae</taxon>
        <taxon>Hexamitinae</taxon>
        <taxon>Hexamita</taxon>
    </lineage>
</organism>
<evidence type="ECO:0000313" key="2">
    <source>
        <dbReference type="EMBL" id="CAL6034831.1"/>
    </source>
</evidence>
<dbReference type="EMBL" id="CATOUU010000788">
    <property type="protein sequence ID" value="CAI9948386.1"/>
    <property type="molecule type" value="Genomic_DNA"/>
</dbReference>
<proteinExistence type="predicted"/>
<evidence type="ECO:0000313" key="3">
    <source>
        <dbReference type="Proteomes" id="UP001642409"/>
    </source>
</evidence>
<evidence type="ECO:0000313" key="1">
    <source>
        <dbReference type="EMBL" id="CAI9948386.1"/>
    </source>
</evidence>
<comment type="caution">
    <text evidence="1">The sequence shown here is derived from an EMBL/GenBank/DDBJ whole genome shotgun (WGS) entry which is preliminary data.</text>
</comment>
<reference evidence="1" key="1">
    <citation type="submission" date="2023-06" db="EMBL/GenBank/DDBJ databases">
        <authorList>
            <person name="Kurt Z."/>
        </authorList>
    </citation>
    <scope>NUCLEOTIDE SEQUENCE</scope>
</reference>
<keyword evidence="3" id="KW-1185">Reference proteome</keyword>
<dbReference type="EMBL" id="CAXDID020000129">
    <property type="protein sequence ID" value="CAL6034831.1"/>
    <property type="molecule type" value="Genomic_DNA"/>
</dbReference>
<reference evidence="2 3" key="2">
    <citation type="submission" date="2024-07" db="EMBL/GenBank/DDBJ databases">
        <authorList>
            <person name="Akdeniz Z."/>
        </authorList>
    </citation>
    <scope>NUCLEOTIDE SEQUENCE [LARGE SCALE GENOMIC DNA]</scope>
</reference>
<gene>
    <name evidence="2" type="ORF">HINF_LOCUS35640</name>
    <name evidence="1" type="ORF">HINF_LOCUS36031</name>
</gene>
<protein>
    <submittedName>
        <fullName evidence="2">Hypothetical_protein</fullName>
    </submittedName>
</protein>